<name>A0A7T8IVF4_9CAUD</name>
<gene>
    <name evidence="1" type="ORF">BSTP4_001</name>
</gene>
<dbReference type="EMBL" id="MW354668">
    <property type="protein sequence ID" value="QQO90031.1"/>
    <property type="molecule type" value="Genomic_DNA"/>
</dbReference>
<dbReference type="GO" id="GO:0003968">
    <property type="term" value="F:RNA-directed RNA polymerase activity"/>
    <property type="evidence" value="ECO:0007669"/>
    <property type="project" value="UniProtKB-KW"/>
</dbReference>
<organism evidence="1">
    <name type="scientific">Bacillus phage BSTP4</name>
    <dbReference type="NCBI Taxonomy" id="2801529"/>
    <lineage>
        <taxon>Viruses</taxon>
        <taxon>Duplodnaviria</taxon>
        <taxon>Heunggongvirae</taxon>
        <taxon>Uroviricota</taxon>
        <taxon>Caudoviricetes</taxon>
        <taxon>Salasmaviridae</taxon>
        <taxon>Picovirinae</taxon>
        <taxon>Salasvirus</taxon>
        <taxon>Salasvirus phi29</taxon>
    </lineage>
</organism>
<dbReference type="Proteomes" id="UP000595261">
    <property type="component" value="Segment"/>
</dbReference>
<evidence type="ECO:0000313" key="1">
    <source>
        <dbReference type="EMBL" id="QQO90031.1"/>
    </source>
</evidence>
<accession>A0A7T8IVF4</accession>
<keyword evidence="1" id="KW-0696">RNA-directed RNA polymerase</keyword>
<proteinExistence type="predicted"/>
<keyword evidence="1" id="KW-0808">Transferase</keyword>
<keyword evidence="1" id="KW-0548">Nucleotidyltransferase</keyword>
<protein>
    <submittedName>
        <fullName evidence="1">RNA-directed RNA polymerase L</fullName>
    </submittedName>
</protein>
<sequence length="33" mass="3889">MIGQGNYYLIYQSIDLLDMLVNEQHKTTQNPTF</sequence>
<reference evidence="1" key="1">
    <citation type="submission" date="2020-12" db="EMBL/GenBank/DDBJ databases">
        <title>Complete genome sequence of Bacillus phage BSTP4.</title>
        <authorList>
            <person name="Abraha H.B."/>
            <person name="Kim K.-P."/>
        </authorList>
    </citation>
    <scope>NUCLEOTIDE SEQUENCE</scope>
</reference>